<dbReference type="KEGG" id="fpr:FP2_31890"/>
<dbReference type="RefSeq" id="WP_015566025.1">
    <property type="nucleotide sequence ID" value="NC_021042.1"/>
</dbReference>
<gene>
    <name evidence="1" type="ORF">FP2_31890</name>
</gene>
<accession>D4K2C1</accession>
<evidence type="ECO:0000313" key="1">
    <source>
        <dbReference type="EMBL" id="CBL00420.1"/>
    </source>
</evidence>
<proteinExistence type="predicted"/>
<organism evidence="1 2">
    <name type="scientific">Faecalibacterium prausnitzii L2-6</name>
    <dbReference type="NCBI Taxonomy" id="718252"/>
    <lineage>
        <taxon>Bacteria</taxon>
        <taxon>Bacillati</taxon>
        <taxon>Bacillota</taxon>
        <taxon>Clostridia</taxon>
        <taxon>Eubacteriales</taxon>
        <taxon>Oscillospiraceae</taxon>
        <taxon>Faecalibacterium</taxon>
    </lineage>
</organism>
<dbReference type="AlphaFoldDB" id="D4K2C1"/>
<keyword evidence="2" id="KW-1185">Reference proteome</keyword>
<evidence type="ECO:0000313" key="2">
    <source>
        <dbReference type="Proteomes" id="UP000008804"/>
    </source>
</evidence>
<dbReference type="HOGENOM" id="CLU_2934686_0_0_9"/>
<dbReference type="BioCyc" id="FPRA718252:G1375-2749-MONOMER"/>
<protein>
    <submittedName>
        <fullName evidence="1">Uncharacterized protein</fullName>
    </submittedName>
</protein>
<reference evidence="1 2" key="2">
    <citation type="submission" date="2010-03" db="EMBL/GenBank/DDBJ databases">
        <authorList>
            <person name="Pajon A."/>
        </authorList>
    </citation>
    <scope>NUCLEOTIDE SEQUENCE [LARGE SCALE GENOMIC DNA]</scope>
    <source>
        <strain evidence="2">L2-6</strain>
    </source>
</reference>
<sequence length="60" mass="7143">MDDKALYNQQVERLRQKEAECFLTFLDRYSTLLKLARENNFSGEGCYRVVEAFLRMDSTE</sequence>
<reference evidence="1 2" key="1">
    <citation type="submission" date="2010-03" db="EMBL/GenBank/DDBJ databases">
        <title>The genome sequence of Faecalibacterium prausnitzii L2/6.</title>
        <authorList>
            <consortium name="metaHIT consortium -- http://www.metahit.eu/"/>
            <person name="Pajon A."/>
            <person name="Turner K."/>
            <person name="Parkhill J."/>
            <person name="Duncan S."/>
            <person name="Flint H."/>
        </authorList>
    </citation>
    <scope>NUCLEOTIDE SEQUENCE [LARGE SCALE GENOMIC DNA]</scope>
    <source>
        <strain evidence="2">L2-6</strain>
    </source>
</reference>
<dbReference type="EMBL" id="FP929045">
    <property type="protein sequence ID" value="CBL00420.1"/>
    <property type="molecule type" value="Genomic_DNA"/>
</dbReference>
<dbReference type="PATRIC" id="fig|718252.3.peg.1388"/>
<dbReference type="Proteomes" id="UP000008804">
    <property type="component" value="Chromosome"/>
</dbReference>
<name>D4K2C1_9FIRM</name>